<dbReference type="AlphaFoldDB" id="A0A9E6NUK5"/>
<dbReference type="RefSeq" id="WP_186624603.1">
    <property type="nucleotide sequence ID" value="NZ_CP077090.1"/>
</dbReference>
<accession>A0A9E6NUK5</accession>
<evidence type="ECO:0000256" key="1">
    <source>
        <dbReference type="SAM" id="Phobius"/>
    </source>
</evidence>
<dbReference type="EMBL" id="CP077090">
    <property type="protein sequence ID" value="QXI14162.1"/>
    <property type="molecule type" value="Genomic_DNA"/>
</dbReference>
<proteinExistence type="predicted"/>
<organism evidence="2 3">
    <name type="scientific">Pseudomonas zeae</name>
    <dbReference type="NCBI Taxonomy" id="2745510"/>
    <lineage>
        <taxon>Bacteria</taxon>
        <taxon>Pseudomonadati</taxon>
        <taxon>Pseudomonadota</taxon>
        <taxon>Gammaproteobacteria</taxon>
        <taxon>Pseudomonadales</taxon>
        <taxon>Pseudomonadaceae</taxon>
        <taxon>Pseudomonas</taxon>
    </lineage>
</organism>
<protein>
    <submittedName>
        <fullName evidence="2">Uncharacterized protein</fullName>
    </submittedName>
</protein>
<keyword evidence="1" id="KW-0472">Membrane</keyword>
<gene>
    <name evidence="2" type="ORF">HU754_012320</name>
</gene>
<evidence type="ECO:0000313" key="3">
    <source>
        <dbReference type="Proteomes" id="UP000627092"/>
    </source>
</evidence>
<dbReference type="Proteomes" id="UP000627092">
    <property type="component" value="Chromosome"/>
</dbReference>
<keyword evidence="1" id="KW-0812">Transmembrane</keyword>
<keyword evidence="1" id="KW-1133">Transmembrane helix</keyword>
<dbReference type="KEGG" id="pze:HU754_012320"/>
<name>A0A9E6NUK5_9PSED</name>
<reference evidence="2" key="1">
    <citation type="journal article" date="2020" name="Microorganisms">
        <title>Reliable Identification of Environmental Pseudomonas Isolates Using the rpoD Gene.</title>
        <authorList>
            <consortium name="The Broad Institute Genome Sequencing Platform"/>
            <person name="Girard L."/>
            <person name="Lood C."/>
            <person name="Rokni-Zadeh H."/>
            <person name="van Noort V."/>
            <person name="Lavigne R."/>
            <person name="De Mot R."/>
        </authorList>
    </citation>
    <scope>NUCLEOTIDE SEQUENCE</scope>
    <source>
        <strain evidence="2">OE 48.2</strain>
    </source>
</reference>
<sequence length="209" mass="24233">MSTGIEPITIKLPTFITALVVLIGAAGAVLKYFDFKLVPANSVEYKTDINEKYLLRKDVETNYITRSTISSDYLKKDEIERNYVPRSQIDGKYVTLEKYNDLQKKYIEINKTINEIPSPFKPITQELTREIPWQDEQLGIRISIDYFSEFESNYTVRLKLKLPDSESSIATMKSADKSLPVWKFRKHNRTFQLAITKLHPTTLTITEIN</sequence>
<reference evidence="2" key="2">
    <citation type="journal article" date="2021" name="Microorganisms">
        <title>The Ever-Expanding Pseudomonas Genus: Description of 43 New Species and Partition of the Pseudomonas putida Group.</title>
        <authorList>
            <person name="Girard L."/>
            <person name="Lood C."/>
            <person name="Hofte M."/>
            <person name="Vandamme P."/>
            <person name="Rokni-Zadeh H."/>
            <person name="van Noort V."/>
            <person name="Lavigne R."/>
            <person name="De Mot R."/>
        </authorList>
    </citation>
    <scope>NUCLEOTIDE SEQUENCE</scope>
    <source>
        <strain evidence="2">OE 48.2</strain>
    </source>
</reference>
<evidence type="ECO:0000313" key="2">
    <source>
        <dbReference type="EMBL" id="QXI14162.1"/>
    </source>
</evidence>
<feature type="transmembrane region" description="Helical" evidence="1">
    <location>
        <begin position="12"/>
        <end position="33"/>
    </location>
</feature>